<feature type="non-terminal residue" evidence="1">
    <location>
        <position position="1"/>
    </location>
</feature>
<organism evidence="1">
    <name type="scientific">Labeo catla</name>
    <name type="common">Catla</name>
    <name type="synonym">Catla catla</name>
    <dbReference type="NCBI Taxonomy" id="72446"/>
    <lineage>
        <taxon>Eukaryota</taxon>
        <taxon>Metazoa</taxon>
        <taxon>Chordata</taxon>
        <taxon>Craniata</taxon>
        <taxon>Vertebrata</taxon>
        <taxon>Euteleostomi</taxon>
        <taxon>Actinopterygii</taxon>
        <taxon>Neopterygii</taxon>
        <taxon>Teleostei</taxon>
        <taxon>Ostariophysi</taxon>
        <taxon>Cypriniformes</taxon>
        <taxon>Cyprinidae</taxon>
        <taxon>Labeoninae</taxon>
        <taxon>Labeonini</taxon>
        <taxon>Labeo</taxon>
    </lineage>
</organism>
<proteinExistence type="evidence at transcript level"/>
<protein>
    <submittedName>
        <fullName evidence="1">Uncharacterized protein</fullName>
    </submittedName>
</protein>
<dbReference type="EMBL" id="AJ249234">
    <property type="protein sequence ID" value="CAB53862.1"/>
    <property type="molecule type" value="mRNA"/>
</dbReference>
<accession>Q9PW17</accession>
<reference evidence="1" key="1">
    <citation type="submission" date="1999-08" db="EMBL/GenBank/DDBJ databases">
        <title>Catla catla highly AT rich expressed sequences.</title>
        <authorList>
            <person name="Ohri S."/>
            <person name="Vashishtha A."/>
            <person name="Dixit A."/>
        </authorList>
    </citation>
    <scope>NUCLEOTIDE SEQUENCE</scope>
    <source>
        <tissue evidence="1">Spleen</tissue>
    </source>
</reference>
<feature type="non-terminal residue" evidence="1">
    <location>
        <position position="45"/>
    </location>
</feature>
<sequence length="45" mass="5294">RHMSSFSKAPSTGQNIVRFRMAYRIEQHLIFLYVGLFGHRLICVL</sequence>
<name>Q9PW17_LABCA</name>
<dbReference type="AlphaFoldDB" id="Q9PW17"/>
<evidence type="ECO:0000313" key="1">
    <source>
        <dbReference type="EMBL" id="CAB53862.1"/>
    </source>
</evidence>